<evidence type="ECO:0000256" key="7">
    <source>
        <dbReference type="ARBA" id="ARBA00022840"/>
    </source>
</evidence>
<dbReference type="NCBIfam" id="TIGR01498">
    <property type="entry name" value="folK"/>
    <property type="match status" value="1"/>
</dbReference>
<dbReference type="SUPFAM" id="SSF55083">
    <property type="entry name" value="6-hydroxymethyl-7,8-dihydropterin pyrophosphokinase, HPPK"/>
    <property type="match status" value="1"/>
</dbReference>
<gene>
    <name evidence="11" type="primary">folK</name>
    <name evidence="11" type="ORF">H9Q79_02665</name>
</gene>
<dbReference type="InterPro" id="IPR006156">
    <property type="entry name" value="Dihydroneopterin_aldolase"/>
</dbReference>
<accession>A0A7G9GEI1</accession>
<dbReference type="KEGG" id="whj:H9Q79_02665"/>
<evidence type="ECO:0000256" key="2">
    <source>
        <dbReference type="ARBA" id="ARBA00005051"/>
    </source>
</evidence>
<dbReference type="Pfam" id="PF01288">
    <property type="entry name" value="HPPK"/>
    <property type="match status" value="1"/>
</dbReference>
<keyword evidence="7" id="KW-0067">ATP-binding</keyword>
<dbReference type="SUPFAM" id="SSF55620">
    <property type="entry name" value="Tetrahydrobiopterin biosynthesis enzymes-like"/>
    <property type="match status" value="1"/>
</dbReference>
<evidence type="ECO:0000256" key="6">
    <source>
        <dbReference type="ARBA" id="ARBA00022777"/>
    </source>
</evidence>
<dbReference type="NCBIfam" id="TIGR00526">
    <property type="entry name" value="folB_dom"/>
    <property type="match status" value="1"/>
</dbReference>
<evidence type="ECO:0000256" key="4">
    <source>
        <dbReference type="ARBA" id="ARBA00022679"/>
    </source>
</evidence>
<dbReference type="PROSITE" id="PS00794">
    <property type="entry name" value="HPPK"/>
    <property type="match status" value="1"/>
</dbReference>
<evidence type="ECO:0000259" key="10">
    <source>
        <dbReference type="PROSITE" id="PS00794"/>
    </source>
</evidence>
<dbReference type="EC" id="4.1.2.25" evidence="9"/>
<comment type="pathway">
    <text evidence="2">Cofactor biosynthesis; tetrahydrofolate biosynthesis; 2-amino-4-hydroxy-6-hydroxymethyl-7,8-dihydropteridine diphosphate from 7,8-dihydroneopterin triphosphate: step 4/4.</text>
</comment>
<dbReference type="Gene3D" id="3.30.70.560">
    <property type="entry name" value="7,8-Dihydro-6-hydroxymethylpterin-pyrophosphokinase HPPK"/>
    <property type="match status" value="1"/>
</dbReference>
<protein>
    <recommendedName>
        <fullName evidence="9">Bifunctional folate synthesis protein</fullName>
    </recommendedName>
    <domain>
        <recommendedName>
            <fullName evidence="9">Dihydroneopterin aldolase</fullName>
            <shortName evidence="9">DHNA</shortName>
            <ecNumber evidence="9">4.1.2.25</ecNumber>
        </recommendedName>
        <alternativeName>
            <fullName evidence="9">7,8-dihydroneopterin aldolase</fullName>
        </alternativeName>
    </domain>
    <domain>
        <recommendedName>
            <fullName evidence="9">2-amino-4-hydroxy-6-hydroxymethyldihydropteridine pyrophosphokinase</fullName>
            <ecNumber evidence="9">2.7.6.3</ecNumber>
        </recommendedName>
        <alternativeName>
            <fullName evidence="9">6-hydroxymethyl-7,8-dihydropterin pyrophosphokinase</fullName>
            <shortName evidence="9">PPPK</shortName>
        </alternativeName>
        <alternativeName>
            <fullName evidence="9">7,8-dihydro-6-hydroxymethylpterin pyrophosphokinase</fullName>
            <shortName evidence="9">HPPK</shortName>
        </alternativeName>
    </domain>
</protein>
<evidence type="ECO:0000256" key="8">
    <source>
        <dbReference type="ARBA" id="ARBA00022909"/>
    </source>
</evidence>
<dbReference type="GO" id="GO:0004150">
    <property type="term" value="F:dihydroneopterin aldolase activity"/>
    <property type="evidence" value="ECO:0007669"/>
    <property type="project" value="UniProtKB-UniRule"/>
</dbReference>
<dbReference type="CDD" id="cd00534">
    <property type="entry name" value="DHNA_DHNTPE"/>
    <property type="match status" value="1"/>
</dbReference>
<proteinExistence type="inferred from homology"/>
<keyword evidence="8 9" id="KW-0289">Folate biosynthesis</keyword>
<dbReference type="SMART" id="SM00905">
    <property type="entry name" value="FolB"/>
    <property type="match status" value="1"/>
</dbReference>
<dbReference type="GO" id="GO:0003848">
    <property type="term" value="F:2-amino-4-hydroxy-6-hydroxymethyldihydropteridine diphosphokinase activity"/>
    <property type="evidence" value="ECO:0007669"/>
    <property type="project" value="UniProtKB-EC"/>
</dbReference>
<evidence type="ECO:0000256" key="9">
    <source>
        <dbReference type="RuleBase" id="RU362079"/>
    </source>
</evidence>
<evidence type="ECO:0000256" key="5">
    <source>
        <dbReference type="ARBA" id="ARBA00022741"/>
    </source>
</evidence>
<comment type="similarity">
    <text evidence="3">In the N-terminal section; belongs to the DHNA family.</text>
</comment>
<evidence type="ECO:0000313" key="11">
    <source>
        <dbReference type="EMBL" id="QNM09213.1"/>
    </source>
</evidence>
<comment type="pathway">
    <text evidence="9">Cofactor biosynthesis; tetrahydrofolate biosynthesis; 2-amino-4-hydroxy-6-hydroxymethyl-7,8-dihydropteridine diphosphate from 7,8-dihydroneopterin triphosphate: step 3/4.</text>
</comment>
<dbReference type="CDD" id="cd00483">
    <property type="entry name" value="HPPK"/>
    <property type="match status" value="1"/>
</dbReference>
<name>A0A7G9GEI1_9FIRM</name>
<organism evidence="11 12">
    <name type="scientific">Wansuia hejianensis</name>
    <dbReference type="NCBI Taxonomy" id="2763667"/>
    <lineage>
        <taxon>Bacteria</taxon>
        <taxon>Bacillati</taxon>
        <taxon>Bacillota</taxon>
        <taxon>Clostridia</taxon>
        <taxon>Lachnospirales</taxon>
        <taxon>Lachnospiraceae</taxon>
        <taxon>Wansuia</taxon>
    </lineage>
</organism>
<evidence type="ECO:0000256" key="1">
    <source>
        <dbReference type="ARBA" id="ARBA00000198"/>
    </source>
</evidence>
<dbReference type="Proteomes" id="UP000515860">
    <property type="component" value="Chromosome"/>
</dbReference>
<dbReference type="GO" id="GO:0005524">
    <property type="term" value="F:ATP binding"/>
    <property type="evidence" value="ECO:0007669"/>
    <property type="project" value="UniProtKB-KW"/>
</dbReference>
<dbReference type="Pfam" id="PF02152">
    <property type="entry name" value="FolB"/>
    <property type="match status" value="1"/>
</dbReference>
<dbReference type="InterPro" id="IPR000550">
    <property type="entry name" value="Hppk"/>
</dbReference>
<keyword evidence="5" id="KW-0547">Nucleotide-binding</keyword>
<comment type="catalytic activity">
    <reaction evidence="9">
        <text>7,8-dihydroneopterin = 6-hydroxymethyl-7,8-dihydropterin + glycolaldehyde</text>
        <dbReference type="Rhea" id="RHEA:10540"/>
        <dbReference type="ChEBI" id="CHEBI:17001"/>
        <dbReference type="ChEBI" id="CHEBI:17071"/>
        <dbReference type="ChEBI" id="CHEBI:44841"/>
        <dbReference type="EC" id="4.1.2.25"/>
    </reaction>
</comment>
<comment type="similarity">
    <text evidence="9">Belongs to the DHNA family.</text>
</comment>
<dbReference type="GO" id="GO:0016301">
    <property type="term" value="F:kinase activity"/>
    <property type="evidence" value="ECO:0007669"/>
    <property type="project" value="UniProtKB-KW"/>
</dbReference>
<evidence type="ECO:0000313" key="12">
    <source>
        <dbReference type="Proteomes" id="UP000515860"/>
    </source>
</evidence>
<dbReference type="GO" id="GO:0046656">
    <property type="term" value="P:folic acid biosynthetic process"/>
    <property type="evidence" value="ECO:0007669"/>
    <property type="project" value="UniProtKB-UniRule"/>
</dbReference>
<evidence type="ECO:0000256" key="3">
    <source>
        <dbReference type="ARBA" id="ARBA00009640"/>
    </source>
</evidence>
<keyword evidence="12" id="KW-1185">Reference proteome</keyword>
<dbReference type="EMBL" id="CP060635">
    <property type="protein sequence ID" value="QNM09213.1"/>
    <property type="molecule type" value="Genomic_DNA"/>
</dbReference>
<sequence length="273" mass="31438">MDRIRIQELEVFANHGVFPEENALGQKFVLSAVLYTDTRKAGMTDDLSASIHYGEVSQMIRDFVEGHTFKLLESVVERLAVELLTKVPNLNRVWLEIQKPWAPVHLPLKTVSVEIERGWHKAYIALGSNMGDKLSYLQQGVELLEKTEGCRVMKVSDFISTAPYGYLEQDDFLNGCLELDTLLTPEELLERLHAIELAANRERKVHWGPRTLDLDIVFYDDLIMDSEELTIPHIEMHKRDFVLRPMNQLAPWKRHPLLLKTVAQLLEEIKGIQ</sequence>
<comment type="catalytic activity">
    <reaction evidence="1">
        <text>6-hydroxymethyl-7,8-dihydropterin + ATP = (7,8-dihydropterin-6-yl)methyl diphosphate + AMP + H(+)</text>
        <dbReference type="Rhea" id="RHEA:11412"/>
        <dbReference type="ChEBI" id="CHEBI:15378"/>
        <dbReference type="ChEBI" id="CHEBI:30616"/>
        <dbReference type="ChEBI" id="CHEBI:44841"/>
        <dbReference type="ChEBI" id="CHEBI:72950"/>
        <dbReference type="ChEBI" id="CHEBI:456215"/>
        <dbReference type="EC" id="2.7.6.3"/>
    </reaction>
</comment>
<dbReference type="UniPathway" id="UPA00077">
    <property type="reaction ID" value="UER00154"/>
</dbReference>
<comment type="function">
    <text evidence="9">Catalyzes the conversion of 7,8-dihydroneopterin to 6-hydroxymethyl-7,8-dihydropterin.</text>
</comment>
<dbReference type="InterPro" id="IPR006157">
    <property type="entry name" value="FolB_dom"/>
</dbReference>
<dbReference type="InterPro" id="IPR043133">
    <property type="entry name" value="GTP-CH-I_C/QueF"/>
</dbReference>
<dbReference type="GO" id="GO:0046654">
    <property type="term" value="P:tetrahydrofolate biosynthetic process"/>
    <property type="evidence" value="ECO:0007669"/>
    <property type="project" value="UniProtKB-UniRule"/>
</dbReference>
<dbReference type="RefSeq" id="WP_249329139.1">
    <property type="nucleotide sequence ID" value="NZ_CP060635.1"/>
</dbReference>
<dbReference type="PANTHER" id="PTHR43071">
    <property type="entry name" value="2-AMINO-4-HYDROXY-6-HYDROXYMETHYLDIHYDROPTERIDINE PYROPHOSPHOKINASE"/>
    <property type="match status" value="1"/>
</dbReference>
<dbReference type="Gene3D" id="3.30.1130.10">
    <property type="match status" value="1"/>
</dbReference>
<dbReference type="PANTHER" id="PTHR43071:SF1">
    <property type="entry name" value="2-AMINO-4-HYDROXY-6-HYDROXYMETHYLDIHYDROPTERIDINE PYROPHOSPHOKINASE"/>
    <property type="match status" value="1"/>
</dbReference>
<dbReference type="NCBIfam" id="TIGR00525">
    <property type="entry name" value="folB"/>
    <property type="match status" value="1"/>
</dbReference>
<reference evidence="11 12" key="1">
    <citation type="submission" date="2020-08" db="EMBL/GenBank/DDBJ databases">
        <authorList>
            <person name="Liu C."/>
            <person name="Sun Q."/>
        </authorList>
    </citation>
    <scope>NUCLEOTIDE SEQUENCE [LARGE SCALE GENOMIC DNA]</scope>
    <source>
        <strain evidence="11 12">NSJ-29</strain>
    </source>
</reference>
<keyword evidence="6 11" id="KW-0418">Kinase</keyword>
<dbReference type="EC" id="2.7.6.3" evidence="9"/>
<dbReference type="AlphaFoldDB" id="A0A7G9GEI1"/>
<keyword evidence="4 11" id="KW-0808">Transferase</keyword>
<feature type="domain" description="7,8-dihydro-6-hydroxymethylpterin-pyrophosphokinase" evidence="10">
    <location>
        <begin position="206"/>
        <end position="217"/>
    </location>
</feature>
<dbReference type="InterPro" id="IPR035907">
    <property type="entry name" value="Hppk_sf"/>
</dbReference>
<keyword evidence="9" id="KW-0456">Lyase</keyword>